<evidence type="ECO:0000256" key="6">
    <source>
        <dbReference type="ARBA" id="ARBA00023136"/>
    </source>
</evidence>
<keyword evidence="4 7" id="KW-0812">Transmembrane</keyword>
<feature type="transmembrane region" description="Helical" evidence="7">
    <location>
        <begin position="306"/>
        <end position="323"/>
    </location>
</feature>
<dbReference type="InterPro" id="IPR036259">
    <property type="entry name" value="MFS_trans_sf"/>
</dbReference>
<feature type="transmembrane region" description="Helical" evidence="7">
    <location>
        <begin position="400"/>
        <end position="423"/>
    </location>
</feature>
<evidence type="ECO:0000313" key="10">
    <source>
        <dbReference type="Proteomes" id="UP000788993"/>
    </source>
</evidence>
<accession>A0A9P8SYQ8</accession>
<dbReference type="EMBL" id="JAEUBD010001571">
    <property type="protein sequence ID" value="KAH3659060.1"/>
    <property type="molecule type" value="Genomic_DNA"/>
</dbReference>
<dbReference type="PANTHER" id="PTHR48022:SF31">
    <property type="entry name" value="HEXOSE TRANSPORTER"/>
    <property type="match status" value="1"/>
</dbReference>
<keyword evidence="6 7" id="KW-0472">Membrane</keyword>
<comment type="subcellular location">
    <subcellularLocation>
        <location evidence="1">Membrane</location>
        <topology evidence="1">Multi-pass membrane protein</topology>
    </subcellularLocation>
</comment>
<reference evidence="9" key="1">
    <citation type="journal article" date="2021" name="Open Biol.">
        <title>Shared evolutionary footprints suggest mitochondrial oxidative damage underlies multiple complex I losses in fungi.</title>
        <authorList>
            <person name="Schikora-Tamarit M.A."/>
            <person name="Marcet-Houben M."/>
            <person name="Nosek J."/>
            <person name="Gabaldon T."/>
        </authorList>
    </citation>
    <scope>NUCLEOTIDE SEQUENCE</scope>
    <source>
        <strain evidence="9">NCAIM Y.01608</strain>
    </source>
</reference>
<dbReference type="Gene3D" id="1.20.1250.20">
    <property type="entry name" value="MFS general substrate transporter like domains"/>
    <property type="match status" value="1"/>
</dbReference>
<sequence length="498" mass="54900">MSLLGNHLPKSQGALVFVTMMMTVCFPTAFGYDSLMMSSLNALPMYKDYFGINDATSNLNTASMWIGQIVSTFSVQYLADTFGRRTCSISGMIIVTIGIILQSAAQNVAMFVVARIILGFGFGIGAVAVSVLISEITPLKWRSVSTGLFFTNFLLGALIASAVTYGSMDINSTWCWRLPSIIQIVPLALSFFFVLFAPESPRYLISKGRIDEASEILAIVEDAEPTSAAVTTIVAKCADETADKRSHFAIWGEMFATRTGKRRMISIAILSCAVEFGGSSVCSYYQSLLLGQAGITETKQKLQVGMVSTIWCLVWSVTGSLMFDRLGRKPMAMGSLLGMSVSFFIMGGLMKAYDDGANISAYGTVALMFIFQMFYSFTYTPIDFVYAPEIWSTKHRAAGVAWYSFVNDSLGLIATFTLSIAMTNMGYKYYFLNAGFNLIFLPFMYYYWVETKGTKLEDVEELFEAAPYGGFGNKFFTPTEIESVEINSEDKFVAEEKC</sequence>
<dbReference type="FunFam" id="1.20.1250.20:FF:000134">
    <property type="entry name" value="MFS sugar transporter protein"/>
    <property type="match status" value="1"/>
</dbReference>
<feature type="transmembrane region" description="Helical" evidence="7">
    <location>
        <begin position="359"/>
        <end position="379"/>
    </location>
</feature>
<dbReference type="PROSITE" id="PS00217">
    <property type="entry name" value="SUGAR_TRANSPORT_2"/>
    <property type="match status" value="1"/>
</dbReference>
<feature type="transmembrane region" description="Helical" evidence="7">
    <location>
        <begin position="264"/>
        <end position="286"/>
    </location>
</feature>
<keyword evidence="3" id="KW-0813">Transport</keyword>
<comment type="similarity">
    <text evidence="2">Belongs to the major facilitator superfamily. Sugar transporter (TC 2.A.1.1) family.</text>
</comment>
<feature type="transmembrane region" description="Helical" evidence="7">
    <location>
        <begin position="335"/>
        <end position="353"/>
    </location>
</feature>
<evidence type="ECO:0000256" key="5">
    <source>
        <dbReference type="ARBA" id="ARBA00022989"/>
    </source>
</evidence>
<evidence type="ECO:0000259" key="8">
    <source>
        <dbReference type="PROSITE" id="PS50850"/>
    </source>
</evidence>
<feature type="transmembrane region" description="Helical" evidence="7">
    <location>
        <begin position="180"/>
        <end position="197"/>
    </location>
</feature>
<comment type="caution">
    <text evidence="9">The sequence shown here is derived from an EMBL/GenBank/DDBJ whole genome shotgun (WGS) entry which is preliminary data.</text>
</comment>
<dbReference type="SUPFAM" id="SSF103473">
    <property type="entry name" value="MFS general substrate transporter"/>
    <property type="match status" value="1"/>
</dbReference>
<dbReference type="InterPro" id="IPR020846">
    <property type="entry name" value="MFS_dom"/>
</dbReference>
<dbReference type="GO" id="GO:0005351">
    <property type="term" value="F:carbohydrate:proton symporter activity"/>
    <property type="evidence" value="ECO:0007669"/>
    <property type="project" value="TreeGrafter"/>
</dbReference>
<dbReference type="Pfam" id="PF00083">
    <property type="entry name" value="Sugar_tr"/>
    <property type="match status" value="1"/>
</dbReference>
<dbReference type="InterPro" id="IPR050360">
    <property type="entry name" value="MFS_Sugar_Transporters"/>
</dbReference>
<reference evidence="9" key="2">
    <citation type="submission" date="2021-01" db="EMBL/GenBank/DDBJ databases">
        <authorList>
            <person name="Schikora-Tamarit M.A."/>
        </authorList>
    </citation>
    <scope>NUCLEOTIDE SEQUENCE</scope>
    <source>
        <strain evidence="9">NCAIM Y.01608</strain>
    </source>
</reference>
<name>A0A9P8SYQ8_9ASCO</name>
<evidence type="ECO:0000256" key="7">
    <source>
        <dbReference type="SAM" id="Phobius"/>
    </source>
</evidence>
<evidence type="ECO:0000256" key="3">
    <source>
        <dbReference type="ARBA" id="ARBA00022448"/>
    </source>
</evidence>
<dbReference type="InterPro" id="IPR005829">
    <property type="entry name" value="Sugar_transporter_CS"/>
</dbReference>
<protein>
    <recommendedName>
        <fullName evidence="8">Major facilitator superfamily (MFS) profile domain-containing protein</fullName>
    </recommendedName>
</protein>
<keyword evidence="5 7" id="KW-1133">Transmembrane helix</keyword>
<dbReference type="InterPro" id="IPR005828">
    <property type="entry name" value="MFS_sugar_transport-like"/>
</dbReference>
<feature type="domain" description="Major facilitator superfamily (MFS) profile" evidence="8">
    <location>
        <begin position="19"/>
        <end position="452"/>
    </location>
</feature>
<dbReference type="GO" id="GO:0016020">
    <property type="term" value="C:membrane"/>
    <property type="evidence" value="ECO:0007669"/>
    <property type="project" value="UniProtKB-SubCell"/>
</dbReference>
<feature type="transmembrane region" description="Helical" evidence="7">
    <location>
        <begin position="429"/>
        <end position="448"/>
    </location>
</feature>
<organism evidence="9 10">
    <name type="scientific">Ogataea polymorpha</name>
    <dbReference type="NCBI Taxonomy" id="460523"/>
    <lineage>
        <taxon>Eukaryota</taxon>
        <taxon>Fungi</taxon>
        <taxon>Dikarya</taxon>
        <taxon>Ascomycota</taxon>
        <taxon>Saccharomycotina</taxon>
        <taxon>Pichiomycetes</taxon>
        <taxon>Pichiales</taxon>
        <taxon>Pichiaceae</taxon>
        <taxon>Ogataea</taxon>
    </lineage>
</organism>
<proteinExistence type="inferred from homology"/>
<dbReference type="InterPro" id="IPR003663">
    <property type="entry name" value="Sugar/inositol_transpt"/>
</dbReference>
<feature type="transmembrane region" description="Helical" evidence="7">
    <location>
        <begin position="146"/>
        <end position="168"/>
    </location>
</feature>
<dbReference type="Proteomes" id="UP000788993">
    <property type="component" value="Unassembled WGS sequence"/>
</dbReference>
<evidence type="ECO:0000256" key="4">
    <source>
        <dbReference type="ARBA" id="ARBA00022692"/>
    </source>
</evidence>
<feature type="transmembrane region" description="Helical" evidence="7">
    <location>
        <begin position="111"/>
        <end position="134"/>
    </location>
</feature>
<evidence type="ECO:0000256" key="2">
    <source>
        <dbReference type="ARBA" id="ARBA00010992"/>
    </source>
</evidence>
<dbReference type="PRINTS" id="PR00171">
    <property type="entry name" value="SUGRTRNSPORT"/>
</dbReference>
<feature type="transmembrane region" description="Helical" evidence="7">
    <location>
        <begin position="86"/>
        <end position="105"/>
    </location>
</feature>
<keyword evidence="10" id="KW-1185">Reference proteome</keyword>
<dbReference type="AlphaFoldDB" id="A0A9P8SYQ8"/>
<dbReference type="PANTHER" id="PTHR48022">
    <property type="entry name" value="PLASTIDIC GLUCOSE TRANSPORTER 4"/>
    <property type="match status" value="1"/>
</dbReference>
<feature type="transmembrane region" description="Helical" evidence="7">
    <location>
        <begin position="12"/>
        <end position="32"/>
    </location>
</feature>
<evidence type="ECO:0000313" key="9">
    <source>
        <dbReference type="EMBL" id="KAH3659060.1"/>
    </source>
</evidence>
<dbReference type="PROSITE" id="PS50850">
    <property type="entry name" value="MFS"/>
    <property type="match status" value="1"/>
</dbReference>
<evidence type="ECO:0000256" key="1">
    <source>
        <dbReference type="ARBA" id="ARBA00004141"/>
    </source>
</evidence>
<gene>
    <name evidence="9" type="ORF">OGATHE_006786</name>
</gene>